<sequence>MQGAGCIRLSHAGGKQVARVKGKPDSLGHQDARRHLHRLIAQVLTAVHRKPLKAHNLIGHLNSPAMQRQTSSTGLGAVELVPHTCLFLQNLHLGRLNRPRVIVGVHSREQNNARRFIQGLH</sequence>
<evidence type="ECO:0000313" key="2">
    <source>
        <dbReference type="Proteomes" id="UP000270988"/>
    </source>
</evidence>
<dbReference type="Proteomes" id="UP000270988">
    <property type="component" value="Chromosome"/>
</dbReference>
<proteinExistence type="predicted"/>
<gene>
    <name evidence="1" type="ORF">NCTC10918_01512</name>
</gene>
<dbReference type="AlphaFoldDB" id="A0A3S4Z1E1"/>
<name>A0A3S4Z1E1_9MICC</name>
<organism evidence="1 2">
    <name type="scientific">Rothia dentocariosa</name>
    <dbReference type="NCBI Taxonomy" id="2047"/>
    <lineage>
        <taxon>Bacteria</taxon>
        <taxon>Bacillati</taxon>
        <taxon>Actinomycetota</taxon>
        <taxon>Actinomycetes</taxon>
        <taxon>Micrococcales</taxon>
        <taxon>Micrococcaceae</taxon>
        <taxon>Rothia</taxon>
    </lineage>
</organism>
<reference evidence="1 2" key="1">
    <citation type="submission" date="2018-12" db="EMBL/GenBank/DDBJ databases">
        <authorList>
            <consortium name="Pathogen Informatics"/>
        </authorList>
    </citation>
    <scope>NUCLEOTIDE SEQUENCE [LARGE SCALE GENOMIC DNA]</scope>
    <source>
        <strain evidence="1 2">NCTC10918</strain>
    </source>
</reference>
<evidence type="ECO:0000313" key="1">
    <source>
        <dbReference type="EMBL" id="VEJ30235.1"/>
    </source>
</evidence>
<accession>A0A3S4Z1E1</accession>
<dbReference type="EMBL" id="LR134521">
    <property type="protein sequence ID" value="VEJ30235.1"/>
    <property type="molecule type" value="Genomic_DNA"/>
</dbReference>
<protein>
    <submittedName>
        <fullName evidence="1">Uncharacterized protein</fullName>
    </submittedName>
</protein>